<dbReference type="PANTHER" id="PTHR10696:SF45">
    <property type="entry name" value="TAUD_TFDA-LIKE DOMAIN-CONTAINING PROTEIN-RELATED"/>
    <property type="match status" value="1"/>
</dbReference>
<keyword evidence="1" id="KW-0560">Oxidoreductase</keyword>
<feature type="chain" id="PRO_5042103151" description="TauD/TfdA-like domain-containing protein" evidence="2">
    <location>
        <begin position="20"/>
        <end position="372"/>
    </location>
</feature>
<dbReference type="Proteomes" id="UP001229421">
    <property type="component" value="Unassembled WGS sequence"/>
</dbReference>
<evidence type="ECO:0000313" key="5">
    <source>
        <dbReference type="Proteomes" id="UP001229421"/>
    </source>
</evidence>
<evidence type="ECO:0000256" key="1">
    <source>
        <dbReference type="ARBA" id="ARBA00023002"/>
    </source>
</evidence>
<sequence length="372" mass="41693">MSFVVNLLVSFLAEPLLSPLQRVYTFLYKNQLHISVEFDHTKAHEMANGIFFREANLPQQKPLDDGVLFPAVLSPTTTTDVTTLSAFKDAIKANKPWLQSLLLKSGAILFRTFPVTSPSDFNDVIEAFGFPEFFYVGGRASRTQIVGRVYTANESPLDKEIPFHHEMSYVPDSPTKLFFFCEEEPGSGGETPIVLSHIVYEKMKEKHPGFVAQLEEHGLTYVKIAGDVDDPSSFTGSSWKSAYKTDDKNVAEERAAKLGTKIEWMGNTAKVITGPVRAIKFDETSQRKTWFNSLAVTYGVPKTNSRNTWVELGSGDPVDDDAMKDLLKILKEECVAIPWKKGDVLLVNNLTVLHSRWPLMKPPRRILASLCK</sequence>
<dbReference type="Pfam" id="PF02668">
    <property type="entry name" value="TauD"/>
    <property type="match status" value="1"/>
</dbReference>
<evidence type="ECO:0000313" key="4">
    <source>
        <dbReference type="EMBL" id="KAK1434162.1"/>
    </source>
</evidence>
<dbReference type="PANTHER" id="PTHR10696">
    <property type="entry name" value="GAMMA-BUTYROBETAINE HYDROXYLASE-RELATED"/>
    <property type="match status" value="1"/>
</dbReference>
<evidence type="ECO:0000256" key="2">
    <source>
        <dbReference type="SAM" id="SignalP"/>
    </source>
</evidence>
<dbReference type="InterPro" id="IPR003819">
    <property type="entry name" value="TauD/TfdA-like"/>
</dbReference>
<keyword evidence="2" id="KW-0732">Signal</keyword>
<dbReference type="InterPro" id="IPR050411">
    <property type="entry name" value="AlphaKG_dependent_hydroxylases"/>
</dbReference>
<dbReference type="FunFam" id="3.60.130.10:FF:000006">
    <property type="entry name" value="Clavaminate synthase-like protein At3g21360"/>
    <property type="match status" value="1"/>
</dbReference>
<feature type="signal peptide" evidence="2">
    <location>
        <begin position="1"/>
        <end position="19"/>
    </location>
</feature>
<dbReference type="InterPro" id="IPR042098">
    <property type="entry name" value="TauD-like_sf"/>
</dbReference>
<keyword evidence="5" id="KW-1185">Reference proteome</keyword>
<comment type="caution">
    <text evidence="4">The sequence shown here is derived from an EMBL/GenBank/DDBJ whole genome shotgun (WGS) entry which is preliminary data.</text>
</comment>
<dbReference type="EMBL" id="JAUHHV010000002">
    <property type="protein sequence ID" value="KAK1434162.1"/>
    <property type="molecule type" value="Genomic_DNA"/>
</dbReference>
<proteinExistence type="predicted"/>
<accession>A0AAD8P6S8</accession>
<feature type="domain" description="TauD/TfdA-like" evidence="3">
    <location>
        <begin position="83"/>
        <end position="367"/>
    </location>
</feature>
<dbReference type="Gene3D" id="3.60.130.10">
    <property type="entry name" value="Clavaminate synthase-like"/>
    <property type="match status" value="1"/>
</dbReference>
<name>A0AAD8P6S8_TARER</name>
<dbReference type="SUPFAM" id="SSF51197">
    <property type="entry name" value="Clavaminate synthase-like"/>
    <property type="match status" value="1"/>
</dbReference>
<dbReference type="AlphaFoldDB" id="A0AAD8P6S8"/>
<protein>
    <recommendedName>
        <fullName evidence="3">TauD/TfdA-like domain-containing protein</fullName>
    </recommendedName>
</protein>
<evidence type="ECO:0000259" key="3">
    <source>
        <dbReference type="Pfam" id="PF02668"/>
    </source>
</evidence>
<dbReference type="GO" id="GO:0016491">
    <property type="term" value="F:oxidoreductase activity"/>
    <property type="evidence" value="ECO:0007669"/>
    <property type="project" value="UniProtKB-KW"/>
</dbReference>
<reference evidence="4" key="1">
    <citation type="journal article" date="2023" name="bioRxiv">
        <title>Improved chromosome-level genome assembly for marigold (Tagetes erecta).</title>
        <authorList>
            <person name="Jiang F."/>
            <person name="Yuan L."/>
            <person name="Wang S."/>
            <person name="Wang H."/>
            <person name="Xu D."/>
            <person name="Wang A."/>
            <person name="Fan W."/>
        </authorList>
    </citation>
    <scope>NUCLEOTIDE SEQUENCE</scope>
    <source>
        <strain evidence="4">WSJ</strain>
        <tissue evidence="4">Leaf</tissue>
    </source>
</reference>
<organism evidence="4 5">
    <name type="scientific">Tagetes erecta</name>
    <name type="common">African marigold</name>
    <dbReference type="NCBI Taxonomy" id="13708"/>
    <lineage>
        <taxon>Eukaryota</taxon>
        <taxon>Viridiplantae</taxon>
        <taxon>Streptophyta</taxon>
        <taxon>Embryophyta</taxon>
        <taxon>Tracheophyta</taxon>
        <taxon>Spermatophyta</taxon>
        <taxon>Magnoliopsida</taxon>
        <taxon>eudicotyledons</taxon>
        <taxon>Gunneridae</taxon>
        <taxon>Pentapetalae</taxon>
        <taxon>asterids</taxon>
        <taxon>campanulids</taxon>
        <taxon>Asterales</taxon>
        <taxon>Asteraceae</taxon>
        <taxon>Asteroideae</taxon>
        <taxon>Heliantheae alliance</taxon>
        <taxon>Tageteae</taxon>
        <taxon>Tagetes</taxon>
    </lineage>
</organism>
<gene>
    <name evidence="4" type="ORF">QVD17_11080</name>
</gene>